<protein>
    <submittedName>
        <fullName evidence="2">Uncharacterized protein</fullName>
    </submittedName>
</protein>
<sequence>MSADSHIRSLSPGFVQPHPRPAPQWHAGIAQWHAGKAEWSHGMVTQCGQRLPWFPICLVELHGNRDGEGRPEVKTRISFGRDRSNLGRV</sequence>
<dbReference type="EMBL" id="JACVVK020000572">
    <property type="protein sequence ID" value="KAK7465181.1"/>
    <property type="molecule type" value="Genomic_DNA"/>
</dbReference>
<comment type="caution">
    <text evidence="2">The sequence shown here is derived from an EMBL/GenBank/DDBJ whole genome shotgun (WGS) entry which is preliminary data.</text>
</comment>
<feature type="region of interest" description="Disordered" evidence="1">
    <location>
        <begin position="1"/>
        <end position="25"/>
    </location>
</feature>
<feature type="region of interest" description="Disordered" evidence="1">
    <location>
        <begin position="65"/>
        <end position="89"/>
    </location>
</feature>
<keyword evidence="3" id="KW-1185">Reference proteome</keyword>
<evidence type="ECO:0000313" key="3">
    <source>
        <dbReference type="Proteomes" id="UP001519460"/>
    </source>
</evidence>
<name>A0ABD0J8B4_9CAEN</name>
<dbReference type="Proteomes" id="UP001519460">
    <property type="component" value="Unassembled WGS sequence"/>
</dbReference>
<evidence type="ECO:0000313" key="2">
    <source>
        <dbReference type="EMBL" id="KAK7465181.1"/>
    </source>
</evidence>
<accession>A0ABD0J8B4</accession>
<dbReference type="AlphaFoldDB" id="A0ABD0J8B4"/>
<evidence type="ECO:0000256" key="1">
    <source>
        <dbReference type="SAM" id="MobiDB-lite"/>
    </source>
</evidence>
<reference evidence="2 3" key="1">
    <citation type="journal article" date="2023" name="Sci. Data">
        <title>Genome assembly of the Korean intertidal mud-creeper Batillaria attramentaria.</title>
        <authorList>
            <person name="Patra A.K."/>
            <person name="Ho P.T."/>
            <person name="Jun S."/>
            <person name="Lee S.J."/>
            <person name="Kim Y."/>
            <person name="Won Y.J."/>
        </authorList>
    </citation>
    <scope>NUCLEOTIDE SEQUENCE [LARGE SCALE GENOMIC DNA]</scope>
    <source>
        <strain evidence="2">Wonlab-2016</strain>
    </source>
</reference>
<proteinExistence type="predicted"/>
<organism evidence="2 3">
    <name type="scientific">Batillaria attramentaria</name>
    <dbReference type="NCBI Taxonomy" id="370345"/>
    <lineage>
        <taxon>Eukaryota</taxon>
        <taxon>Metazoa</taxon>
        <taxon>Spiralia</taxon>
        <taxon>Lophotrochozoa</taxon>
        <taxon>Mollusca</taxon>
        <taxon>Gastropoda</taxon>
        <taxon>Caenogastropoda</taxon>
        <taxon>Sorbeoconcha</taxon>
        <taxon>Cerithioidea</taxon>
        <taxon>Batillariidae</taxon>
        <taxon>Batillaria</taxon>
    </lineage>
</organism>
<gene>
    <name evidence="2" type="ORF">BaRGS_00037644</name>
</gene>